<organism evidence="2 3">
    <name type="scientific">Roseibium sediminicola</name>
    <dbReference type="NCBI Taxonomy" id="2933272"/>
    <lineage>
        <taxon>Bacteria</taxon>
        <taxon>Pseudomonadati</taxon>
        <taxon>Pseudomonadota</taxon>
        <taxon>Alphaproteobacteria</taxon>
        <taxon>Hyphomicrobiales</taxon>
        <taxon>Stappiaceae</taxon>
        <taxon>Roseibium</taxon>
    </lineage>
</organism>
<evidence type="ECO:0000256" key="1">
    <source>
        <dbReference type="SAM" id="SignalP"/>
    </source>
</evidence>
<dbReference type="RefSeq" id="WP_248154172.1">
    <property type="nucleotide sequence ID" value="NZ_JALNMJ010000007.1"/>
</dbReference>
<dbReference type="InterPro" id="IPR010607">
    <property type="entry name" value="DUF1194"/>
</dbReference>
<keyword evidence="1" id="KW-0732">Signal</keyword>
<accession>A0ABT0GUU4</accession>
<dbReference type="InterPro" id="IPR036465">
    <property type="entry name" value="vWFA_dom_sf"/>
</dbReference>
<sequence>MRSVVAVVFWCLLIAPPALSEELDLELVLLADATGSIDENEIRFQRRGYAEAITSAPVLNAISSNIYGKIAVTYVEWADMFSQDVVVDWTVIDGQAAADDFAARLMAAPRRAYGRNAIGAALLKGKELIDGNAYQGLRRVIDLSADSANNWNGPTIAEARETVVSSGIVINGLAVLCRHCSGRPVAYDLEDRFFRTIIGGPAAFVVTADSSETFAEAVRKKLILEIAAMPEDGERILQRAALLGSANTSQRTIPVRLLPK</sequence>
<feature type="chain" id="PRO_5045488193" evidence="1">
    <location>
        <begin position="21"/>
        <end position="260"/>
    </location>
</feature>
<evidence type="ECO:0000313" key="2">
    <source>
        <dbReference type="EMBL" id="MCK7612867.1"/>
    </source>
</evidence>
<dbReference type="Pfam" id="PF06707">
    <property type="entry name" value="DUF1194"/>
    <property type="match status" value="1"/>
</dbReference>
<protein>
    <submittedName>
        <fullName evidence="2">DUF1194 domain-containing protein</fullName>
    </submittedName>
</protein>
<reference evidence="2" key="1">
    <citation type="submission" date="2022-04" db="EMBL/GenBank/DDBJ databases">
        <title>Roseibium sp. CAU 1639 isolated from mud.</title>
        <authorList>
            <person name="Kim W."/>
        </authorList>
    </citation>
    <scope>NUCLEOTIDE SEQUENCE</scope>
    <source>
        <strain evidence="2">CAU 1639</strain>
    </source>
</reference>
<feature type="signal peptide" evidence="1">
    <location>
        <begin position="1"/>
        <end position="20"/>
    </location>
</feature>
<evidence type="ECO:0000313" key="3">
    <source>
        <dbReference type="Proteomes" id="UP001431221"/>
    </source>
</evidence>
<dbReference type="EMBL" id="JALNMJ010000007">
    <property type="protein sequence ID" value="MCK7612867.1"/>
    <property type="molecule type" value="Genomic_DNA"/>
</dbReference>
<keyword evidence="3" id="KW-1185">Reference proteome</keyword>
<dbReference type="Proteomes" id="UP001431221">
    <property type="component" value="Unassembled WGS sequence"/>
</dbReference>
<comment type="caution">
    <text evidence="2">The sequence shown here is derived from an EMBL/GenBank/DDBJ whole genome shotgun (WGS) entry which is preliminary data.</text>
</comment>
<proteinExistence type="predicted"/>
<name>A0ABT0GUU4_9HYPH</name>
<gene>
    <name evidence="2" type="ORF">M0H32_11895</name>
</gene>
<dbReference type="SUPFAM" id="SSF53300">
    <property type="entry name" value="vWA-like"/>
    <property type="match status" value="1"/>
</dbReference>